<feature type="region of interest" description="Disordered" evidence="1">
    <location>
        <begin position="639"/>
        <end position="667"/>
    </location>
</feature>
<gene>
    <name evidence="2" type="ORF">Hypma_011838</name>
</gene>
<dbReference type="OrthoDB" id="2638305at2759"/>
<evidence type="ECO:0000256" key="1">
    <source>
        <dbReference type="SAM" id="MobiDB-lite"/>
    </source>
</evidence>
<evidence type="ECO:0000313" key="2">
    <source>
        <dbReference type="EMBL" id="RDB21084.1"/>
    </source>
</evidence>
<organism evidence="2 3">
    <name type="scientific">Hypsizygus marmoreus</name>
    <name type="common">White beech mushroom</name>
    <name type="synonym">Agaricus marmoreus</name>
    <dbReference type="NCBI Taxonomy" id="39966"/>
    <lineage>
        <taxon>Eukaryota</taxon>
        <taxon>Fungi</taxon>
        <taxon>Dikarya</taxon>
        <taxon>Basidiomycota</taxon>
        <taxon>Agaricomycotina</taxon>
        <taxon>Agaricomycetes</taxon>
        <taxon>Agaricomycetidae</taxon>
        <taxon>Agaricales</taxon>
        <taxon>Tricholomatineae</taxon>
        <taxon>Lyophyllaceae</taxon>
        <taxon>Hypsizygus</taxon>
    </lineage>
</organism>
<reference evidence="2" key="1">
    <citation type="submission" date="2018-04" db="EMBL/GenBank/DDBJ databases">
        <title>Whole genome sequencing of Hypsizygus marmoreus.</title>
        <authorList>
            <person name="Choi I.-G."/>
            <person name="Min B."/>
            <person name="Kim J.-G."/>
            <person name="Kim S."/>
            <person name="Oh Y.-L."/>
            <person name="Kong W.-S."/>
            <person name="Park H."/>
            <person name="Jeong J."/>
            <person name="Song E.-S."/>
        </authorList>
    </citation>
    <scope>NUCLEOTIDE SEQUENCE [LARGE SCALE GENOMIC DNA]</scope>
    <source>
        <strain evidence="2">51987-8</strain>
    </source>
</reference>
<sequence>MSVFEPEIIKAILKVTKSPKDQKTFEKDWDSRVQKKVQNWSGKRGIPSTQRDQLEWEAHVVEYVDFVHKLTALHGNASSGIAPSLKKGIPILGPRFSPPSYLTIQKRDVTPNIKPETTYLRDITIIHPFYYPHGFLSKCPDCESRETLWDGWTGAGPRDVHGLRCEERAMGYQLRCKGCKSAGRPFCFATTSKAFWEKWEHWRVPRGIPLFFSRSAVSRDLFDVVIEFRPAVPSAQLAEHVKQLHLLEYAQAHLEYLTYFELRKTGIRPVTGLKEFSVPDVKEGYNDQSITHDMITDVYLDFITRTRQAESMEYLRTLSGPSSDEQQKQKFCQSQSPVEITEMMNGLNVRCKLLGVPLAEMVTVDNCCQVRASVHQAMPHAKVMLDVYHFLMRYLAAIINGTRNPFRSMVAKDITDAILRKRSTGSSLAEYWGKEEQEKHLIEAYNKWSEKGNVWSAAAAKVHSDQLGHVRKGCLARPRQDIASDGSRIEGSHKGWNSLQKSQPSGIEVFSGLGHDFVLRRNLRVATSHGKKASAFAILMHGSHHTHLVNHVAVLFNRLLTREKNQTLRPRPVLPTIASGEIFGLVPSSHTETFGGLVTIKEEPENQDLLDVIDNSSYFDASSAIQHMNIDPMLLRMPEPHSSNVISPDSEKRSPTIDLTHGPSSPTTTEIVGEISNATTIMVQPSDTKRKATVDLESLISFEENSPDPDDAEQSQRLAKRPRHASPREELVLIQPTGINLPSPAPDVHAFFRAHEKHSITNTSSSRTVPAGPRFNASLPLPHGSRLTRSELLFSISTQTDIHSLSVRTDDEFFLFMDMRAEGKWTSFGMTSRQWVHAADAYNARLEELSKAKKIPFIKKNPRALVDKLGEVEPKIIKRIATGNFIAKRSQTATFWTKHCSAVALVKTEATTTTTASQAAVPGKSTRKVATCSRCKVIMYPGPTGAPENHKKGYCSDGVSQKSKKSSEVLPAWPQPPGIFITGTHFDALAFLAAIHDTYEKVVGQASKDYSMEEQAFSQLLFQRIKPQPDNGPVYFELFDLILTRETPESLVHEMDGKKYIRVDCLRSEA</sequence>
<protein>
    <submittedName>
        <fullName evidence="2">Uncharacterized protein</fullName>
    </submittedName>
</protein>
<name>A0A369JNW9_HYPMA</name>
<dbReference type="EMBL" id="LUEZ02000055">
    <property type="protein sequence ID" value="RDB21084.1"/>
    <property type="molecule type" value="Genomic_DNA"/>
</dbReference>
<accession>A0A369JNW9</accession>
<proteinExistence type="predicted"/>
<comment type="caution">
    <text evidence="2">The sequence shown here is derived from an EMBL/GenBank/DDBJ whole genome shotgun (WGS) entry which is preliminary data.</text>
</comment>
<evidence type="ECO:0000313" key="3">
    <source>
        <dbReference type="Proteomes" id="UP000076154"/>
    </source>
</evidence>
<dbReference type="Proteomes" id="UP000076154">
    <property type="component" value="Unassembled WGS sequence"/>
</dbReference>
<dbReference type="AlphaFoldDB" id="A0A369JNW9"/>
<dbReference type="InParanoid" id="A0A369JNW9"/>
<feature type="region of interest" description="Disordered" evidence="1">
    <location>
        <begin position="701"/>
        <end position="729"/>
    </location>
</feature>
<keyword evidence="3" id="KW-1185">Reference proteome</keyword>